<accession>A0A1M5PQY2</accession>
<evidence type="ECO:0000256" key="1">
    <source>
        <dbReference type="SAM" id="Phobius"/>
    </source>
</evidence>
<dbReference type="Proteomes" id="UP000184074">
    <property type="component" value="Unassembled WGS sequence"/>
</dbReference>
<organism evidence="3 4">
    <name type="scientific">Cognatiyoonia sediminum</name>
    <dbReference type="NCBI Taxonomy" id="1508389"/>
    <lineage>
        <taxon>Bacteria</taxon>
        <taxon>Pseudomonadati</taxon>
        <taxon>Pseudomonadota</taxon>
        <taxon>Alphaproteobacteria</taxon>
        <taxon>Rhodobacterales</taxon>
        <taxon>Paracoccaceae</taxon>
        <taxon>Cognatiyoonia</taxon>
    </lineage>
</organism>
<gene>
    <name evidence="3" type="ORF">SAMN05444003_1785</name>
</gene>
<dbReference type="OrthoDB" id="8419758at2"/>
<protein>
    <submittedName>
        <fullName evidence="3">Uncharacterized protein</fullName>
    </submittedName>
</protein>
<dbReference type="EMBL" id="FQXB01000002">
    <property type="protein sequence ID" value="SHH04026.1"/>
    <property type="molecule type" value="Genomic_DNA"/>
</dbReference>
<reference evidence="3 4" key="1">
    <citation type="submission" date="2016-11" db="EMBL/GenBank/DDBJ databases">
        <authorList>
            <person name="Jaros S."/>
            <person name="Januszkiewicz K."/>
            <person name="Wedrychowicz H."/>
        </authorList>
    </citation>
    <scope>NUCLEOTIDE SEQUENCE [LARGE SCALE GENOMIC DNA]</scope>
    <source>
        <strain evidence="3 4">DSM 28715</strain>
    </source>
</reference>
<keyword evidence="2" id="KW-0732">Signal</keyword>
<name>A0A1M5PQY2_9RHOB</name>
<sequence>MGPIRRRLILAFLTLIPSQAFAQACEVLRPGWDGEPVTALGEAIALFSTPPSLLLLIATAFVVRLKSMWGGLAVVVGWAAWISILDSPAVFPDNAAAAIEGCIGPDTLFIALAIAICALIVIFTSPRRAADKNGEN</sequence>
<evidence type="ECO:0000256" key="2">
    <source>
        <dbReference type="SAM" id="SignalP"/>
    </source>
</evidence>
<dbReference type="STRING" id="1508389.SAMN05444003_1785"/>
<keyword evidence="1" id="KW-0812">Transmembrane</keyword>
<keyword evidence="4" id="KW-1185">Reference proteome</keyword>
<dbReference type="AlphaFoldDB" id="A0A1M5PQY2"/>
<feature type="signal peptide" evidence="2">
    <location>
        <begin position="1"/>
        <end position="22"/>
    </location>
</feature>
<keyword evidence="1" id="KW-0472">Membrane</keyword>
<feature type="transmembrane region" description="Helical" evidence="1">
    <location>
        <begin position="103"/>
        <end position="123"/>
    </location>
</feature>
<proteinExistence type="predicted"/>
<feature type="transmembrane region" description="Helical" evidence="1">
    <location>
        <begin position="69"/>
        <end position="91"/>
    </location>
</feature>
<evidence type="ECO:0000313" key="3">
    <source>
        <dbReference type="EMBL" id="SHH04026.1"/>
    </source>
</evidence>
<feature type="transmembrane region" description="Helical" evidence="1">
    <location>
        <begin position="38"/>
        <end position="62"/>
    </location>
</feature>
<keyword evidence="1" id="KW-1133">Transmembrane helix</keyword>
<evidence type="ECO:0000313" key="4">
    <source>
        <dbReference type="Proteomes" id="UP000184074"/>
    </source>
</evidence>
<dbReference type="RefSeq" id="WP_072900585.1">
    <property type="nucleotide sequence ID" value="NZ_FQXB01000002.1"/>
</dbReference>
<feature type="chain" id="PRO_5009913003" evidence="2">
    <location>
        <begin position="23"/>
        <end position="136"/>
    </location>
</feature>
<dbReference type="PROSITE" id="PS51257">
    <property type="entry name" value="PROKAR_LIPOPROTEIN"/>
    <property type="match status" value="1"/>
</dbReference>